<dbReference type="EMBL" id="CM001880">
    <property type="protein sequence ID" value="EOX97473.1"/>
    <property type="molecule type" value="Genomic_DNA"/>
</dbReference>
<proteinExistence type="predicted"/>
<dbReference type="HOGENOM" id="CLU_2659464_0_0_1"/>
<reference evidence="1 2" key="1">
    <citation type="journal article" date="2013" name="Genome Biol.">
        <title>The genome sequence of the most widely cultivated cacao type and its use to identify candidate genes regulating pod color.</title>
        <authorList>
            <person name="Motamayor J.C."/>
            <person name="Mockaitis K."/>
            <person name="Schmutz J."/>
            <person name="Haiminen N."/>
            <person name="Iii D.L."/>
            <person name="Cornejo O."/>
            <person name="Findley S.D."/>
            <person name="Zheng P."/>
            <person name="Utro F."/>
            <person name="Royaert S."/>
            <person name="Saski C."/>
            <person name="Jenkins J."/>
            <person name="Podicheti R."/>
            <person name="Zhao M."/>
            <person name="Scheffler B.E."/>
            <person name="Stack J.C."/>
            <person name="Feltus F.A."/>
            <person name="Mustiga G.M."/>
            <person name="Amores F."/>
            <person name="Phillips W."/>
            <person name="Marelli J.P."/>
            <person name="May G.D."/>
            <person name="Shapiro H."/>
            <person name="Ma J."/>
            <person name="Bustamante C.D."/>
            <person name="Schnell R.J."/>
            <person name="Main D."/>
            <person name="Gilbert D."/>
            <person name="Parida L."/>
            <person name="Kuhn D.N."/>
        </authorList>
    </citation>
    <scope>NUCLEOTIDE SEQUENCE [LARGE SCALE GENOMIC DNA]</scope>
    <source>
        <strain evidence="2">cv. Matina 1-6</strain>
    </source>
</reference>
<evidence type="ECO:0000313" key="2">
    <source>
        <dbReference type="Proteomes" id="UP000026915"/>
    </source>
</evidence>
<organism evidence="1 2">
    <name type="scientific">Theobroma cacao</name>
    <name type="common">Cacao</name>
    <name type="synonym">Cocoa</name>
    <dbReference type="NCBI Taxonomy" id="3641"/>
    <lineage>
        <taxon>Eukaryota</taxon>
        <taxon>Viridiplantae</taxon>
        <taxon>Streptophyta</taxon>
        <taxon>Embryophyta</taxon>
        <taxon>Tracheophyta</taxon>
        <taxon>Spermatophyta</taxon>
        <taxon>Magnoliopsida</taxon>
        <taxon>eudicotyledons</taxon>
        <taxon>Gunneridae</taxon>
        <taxon>Pentapetalae</taxon>
        <taxon>rosids</taxon>
        <taxon>malvids</taxon>
        <taxon>Malvales</taxon>
        <taxon>Malvaceae</taxon>
        <taxon>Byttnerioideae</taxon>
        <taxon>Theobroma</taxon>
    </lineage>
</organism>
<accession>A0A061E5B4</accession>
<evidence type="ECO:0000313" key="1">
    <source>
        <dbReference type="EMBL" id="EOX97473.1"/>
    </source>
</evidence>
<dbReference type="InParanoid" id="A0A061E5B4"/>
<dbReference type="AlphaFoldDB" id="A0A061E5B4"/>
<sequence>MILGVLYYNIPLSFGAEGLISPTPEMPRSHLFIRWPFEVNANDFGIESDMPKQVKMMGISFNILQHLMLARELFCD</sequence>
<name>A0A061E5B4_THECC</name>
<protein>
    <submittedName>
        <fullName evidence="1">Uncharacterized protein</fullName>
    </submittedName>
</protein>
<dbReference type="Proteomes" id="UP000026915">
    <property type="component" value="Chromosome 2"/>
</dbReference>
<dbReference type="Gramene" id="EOX97473">
    <property type="protein sequence ID" value="EOX97473"/>
    <property type="gene ID" value="TCM_006475"/>
</dbReference>
<gene>
    <name evidence="1" type="ORF">TCM_006475</name>
</gene>
<keyword evidence="2" id="KW-1185">Reference proteome</keyword>